<keyword evidence="10 12" id="KW-0539">Nucleus</keyword>
<feature type="domain" description="RING-type" evidence="14">
    <location>
        <begin position="442"/>
        <end position="481"/>
    </location>
</feature>
<evidence type="ECO:0000256" key="8">
    <source>
        <dbReference type="ARBA" id="ARBA00022833"/>
    </source>
</evidence>
<feature type="domain" description="PHD-type" evidence="13">
    <location>
        <begin position="95"/>
        <end position="146"/>
    </location>
</feature>
<organism evidence="16 17">
    <name type="scientific">Cloeon dipterum</name>
    <dbReference type="NCBI Taxonomy" id="197152"/>
    <lineage>
        <taxon>Eukaryota</taxon>
        <taxon>Metazoa</taxon>
        <taxon>Ecdysozoa</taxon>
        <taxon>Arthropoda</taxon>
        <taxon>Hexapoda</taxon>
        <taxon>Insecta</taxon>
        <taxon>Pterygota</taxon>
        <taxon>Palaeoptera</taxon>
        <taxon>Ephemeroptera</taxon>
        <taxon>Pisciforma</taxon>
        <taxon>Baetidae</taxon>
        <taxon>Cloeon</taxon>
    </lineage>
</organism>
<dbReference type="Pfam" id="PF13445">
    <property type="entry name" value="zf-RING_UBOX"/>
    <property type="match status" value="1"/>
</dbReference>
<dbReference type="Pfam" id="PF02182">
    <property type="entry name" value="SAD_SRA"/>
    <property type="match status" value="1"/>
</dbReference>
<protein>
    <recommendedName>
        <fullName evidence="3">RING-type E3 ubiquitin transferase</fullName>
        <ecNumber evidence="3">2.3.2.27</ecNumber>
    </recommendedName>
</protein>
<sequence length="517" mass="58032">MQILAYVCLPKSKQCGWFHTKITKLEPPRRNLKTRVFGSVSAHMEFINLPILYNHRTVNYPKLVKREEWVNAGCELALRTPCKKCFDDPEQRCKSCSCNVCGGKHDEELQLICEECEDIFHTTCASPPVENIESDEEWYCHKCSNVSQKEQEKEKAELQRREEKVKELLQKGKPLESSAATDVISIVPREHFGRIPGVPSGRLWASRRDVSRFGVHLPLNAGICGASKKGVRSVCLTGGAEGDEDHGETVIMSGSGGNPQELKGLNLALAQSCHAELDVKNGAFSRDWQKGLPIRLVRGFQHGNISMFAPISGYRYDGIYKVSAYFKLEIKKRKIWKFILKRDDSEPSPWTSAGLCFMRDMSVGHLEGEPKEGEETRLKKRTLPFEGVPVTKRARVRYRLPPTIVALAKEDTSNKRNWDSLQPALEQGYPDFIRALVETFACCICQETAKDPVTTICGHNVCLSCMKKWLKKSSKASCPCCLASVEGEVDVNQLLDKALKLLLPGYNPVECPEAPSK</sequence>
<evidence type="ECO:0000256" key="3">
    <source>
        <dbReference type="ARBA" id="ARBA00012483"/>
    </source>
</evidence>
<dbReference type="SUPFAM" id="SSF57850">
    <property type="entry name" value="RING/U-box"/>
    <property type="match status" value="1"/>
</dbReference>
<feature type="domain" description="YDG" evidence="15">
    <location>
        <begin position="193"/>
        <end position="342"/>
    </location>
</feature>
<dbReference type="Proteomes" id="UP000494165">
    <property type="component" value="Unassembled WGS sequence"/>
</dbReference>
<keyword evidence="9" id="KW-0238">DNA-binding</keyword>
<accession>A0A8S1D4B7</accession>
<evidence type="ECO:0000259" key="14">
    <source>
        <dbReference type="PROSITE" id="PS50089"/>
    </source>
</evidence>
<dbReference type="EMBL" id="CADEPI010000137">
    <property type="protein sequence ID" value="CAB3376986.1"/>
    <property type="molecule type" value="Genomic_DNA"/>
</dbReference>
<dbReference type="InterPro" id="IPR017907">
    <property type="entry name" value="Znf_RING_CS"/>
</dbReference>
<dbReference type="OrthoDB" id="2270193at2759"/>
<dbReference type="GO" id="GO:0044027">
    <property type="term" value="P:negative regulation of gene expression via chromosomal CpG island methylation"/>
    <property type="evidence" value="ECO:0007669"/>
    <property type="project" value="TreeGrafter"/>
</dbReference>
<comment type="subcellular location">
    <subcellularLocation>
        <location evidence="12">Nucleus</location>
    </subcellularLocation>
</comment>
<evidence type="ECO:0000313" key="17">
    <source>
        <dbReference type="Proteomes" id="UP000494165"/>
    </source>
</evidence>
<dbReference type="GO" id="GO:0016567">
    <property type="term" value="P:protein ubiquitination"/>
    <property type="evidence" value="ECO:0007669"/>
    <property type="project" value="TreeGrafter"/>
</dbReference>
<keyword evidence="7" id="KW-0833">Ubl conjugation pathway</keyword>
<dbReference type="PROSITE" id="PS50089">
    <property type="entry name" value="ZF_RING_2"/>
    <property type="match status" value="1"/>
</dbReference>
<dbReference type="InterPro" id="IPR019787">
    <property type="entry name" value="Znf_PHD-finger"/>
</dbReference>
<dbReference type="PROSITE" id="PS50016">
    <property type="entry name" value="ZF_PHD_2"/>
    <property type="match status" value="1"/>
</dbReference>
<dbReference type="GO" id="GO:0008270">
    <property type="term" value="F:zinc ion binding"/>
    <property type="evidence" value="ECO:0007669"/>
    <property type="project" value="UniProtKB-KW"/>
</dbReference>
<evidence type="ECO:0000256" key="7">
    <source>
        <dbReference type="ARBA" id="ARBA00022786"/>
    </source>
</evidence>
<evidence type="ECO:0000256" key="5">
    <source>
        <dbReference type="ARBA" id="ARBA00022723"/>
    </source>
</evidence>
<evidence type="ECO:0000313" key="16">
    <source>
        <dbReference type="EMBL" id="CAB3376986.1"/>
    </source>
</evidence>
<evidence type="ECO:0000256" key="1">
    <source>
        <dbReference type="ARBA" id="ARBA00000900"/>
    </source>
</evidence>
<dbReference type="SUPFAM" id="SSF57903">
    <property type="entry name" value="FYVE/PHD zinc finger"/>
    <property type="match status" value="1"/>
</dbReference>
<evidence type="ECO:0000256" key="4">
    <source>
        <dbReference type="ARBA" id="ARBA00022679"/>
    </source>
</evidence>
<comment type="caution">
    <text evidence="16">The sequence shown here is derived from an EMBL/GenBank/DDBJ whole genome shotgun (WGS) entry which is preliminary data.</text>
</comment>
<dbReference type="SMART" id="SM00466">
    <property type="entry name" value="SRA"/>
    <property type="match status" value="1"/>
</dbReference>
<dbReference type="GO" id="GO:0061630">
    <property type="term" value="F:ubiquitin protein ligase activity"/>
    <property type="evidence" value="ECO:0007669"/>
    <property type="project" value="UniProtKB-EC"/>
</dbReference>
<dbReference type="SUPFAM" id="SSF88697">
    <property type="entry name" value="PUA domain-like"/>
    <property type="match status" value="1"/>
</dbReference>
<dbReference type="PROSITE" id="PS01359">
    <property type="entry name" value="ZF_PHD_1"/>
    <property type="match status" value="1"/>
</dbReference>
<dbReference type="PROSITE" id="PS51015">
    <property type="entry name" value="YDG"/>
    <property type="match status" value="1"/>
</dbReference>
<evidence type="ECO:0000256" key="9">
    <source>
        <dbReference type="ARBA" id="ARBA00023125"/>
    </source>
</evidence>
<dbReference type="InterPro" id="IPR001965">
    <property type="entry name" value="Znf_PHD"/>
</dbReference>
<dbReference type="GO" id="GO:0003677">
    <property type="term" value="F:DNA binding"/>
    <property type="evidence" value="ECO:0007669"/>
    <property type="project" value="UniProtKB-KW"/>
</dbReference>
<dbReference type="AlphaFoldDB" id="A0A8S1D4B7"/>
<name>A0A8S1D4B7_9INSE</name>
<keyword evidence="8" id="KW-0862">Zinc</keyword>
<evidence type="ECO:0000256" key="11">
    <source>
        <dbReference type="PROSITE-ProRule" id="PRU00175"/>
    </source>
</evidence>
<dbReference type="InterPro" id="IPR003105">
    <property type="entry name" value="SRA_YDG"/>
</dbReference>
<dbReference type="SMART" id="SM00249">
    <property type="entry name" value="PHD"/>
    <property type="match status" value="1"/>
</dbReference>
<dbReference type="InterPro" id="IPR011011">
    <property type="entry name" value="Znf_FYVE_PHD"/>
</dbReference>
<keyword evidence="4" id="KW-0808">Transferase</keyword>
<evidence type="ECO:0000259" key="13">
    <source>
        <dbReference type="PROSITE" id="PS50016"/>
    </source>
</evidence>
<dbReference type="InterPro" id="IPR013083">
    <property type="entry name" value="Znf_RING/FYVE/PHD"/>
</dbReference>
<evidence type="ECO:0000256" key="10">
    <source>
        <dbReference type="ARBA" id="ARBA00023242"/>
    </source>
</evidence>
<dbReference type="InterPro" id="IPR045134">
    <property type="entry name" value="UHRF1/2-like"/>
</dbReference>
<keyword evidence="6 11" id="KW-0863">Zinc-finger</keyword>
<dbReference type="InterPro" id="IPR019786">
    <property type="entry name" value="Zinc_finger_PHD-type_CS"/>
</dbReference>
<dbReference type="Pfam" id="PF00628">
    <property type="entry name" value="PHD"/>
    <property type="match status" value="1"/>
</dbReference>
<dbReference type="InterPro" id="IPR001841">
    <property type="entry name" value="Znf_RING"/>
</dbReference>
<dbReference type="GO" id="GO:0005634">
    <property type="term" value="C:nucleus"/>
    <property type="evidence" value="ECO:0007669"/>
    <property type="project" value="UniProtKB-SubCell"/>
</dbReference>
<comment type="pathway">
    <text evidence="2">Protein modification; protein ubiquitination.</text>
</comment>
<evidence type="ECO:0000259" key="15">
    <source>
        <dbReference type="PROSITE" id="PS51015"/>
    </source>
</evidence>
<dbReference type="PANTHER" id="PTHR14140">
    <property type="entry name" value="E3 UBIQUITIN-PROTEIN LIGASE UHRF-RELATED"/>
    <property type="match status" value="1"/>
</dbReference>
<evidence type="ECO:0000256" key="6">
    <source>
        <dbReference type="ARBA" id="ARBA00022771"/>
    </source>
</evidence>
<dbReference type="Gene3D" id="2.30.280.10">
    <property type="entry name" value="SRA-YDG"/>
    <property type="match status" value="1"/>
</dbReference>
<dbReference type="SMART" id="SM00184">
    <property type="entry name" value="RING"/>
    <property type="match status" value="2"/>
</dbReference>
<dbReference type="InterPro" id="IPR036987">
    <property type="entry name" value="SRA-YDG_sf"/>
</dbReference>
<dbReference type="PROSITE" id="PS00518">
    <property type="entry name" value="ZF_RING_1"/>
    <property type="match status" value="1"/>
</dbReference>
<evidence type="ECO:0000256" key="12">
    <source>
        <dbReference type="PROSITE-ProRule" id="PRU00358"/>
    </source>
</evidence>
<dbReference type="Gene3D" id="2.30.30.1150">
    <property type="match status" value="1"/>
</dbReference>
<evidence type="ECO:0000256" key="2">
    <source>
        <dbReference type="ARBA" id="ARBA00004906"/>
    </source>
</evidence>
<comment type="catalytic activity">
    <reaction evidence="1">
        <text>S-ubiquitinyl-[E2 ubiquitin-conjugating enzyme]-L-cysteine + [acceptor protein]-L-lysine = [E2 ubiquitin-conjugating enzyme]-L-cysteine + N(6)-ubiquitinyl-[acceptor protein]-L-lysine.</text>
        <dbReference type="EC" id="2.3.2.27"/>
    </reaction>
</comment>
<keyword evidence="17" id="KW-1185">Reference proteome</keyword>
<gene>
    <name evidence="16" type="ORF">CLODIP_2_CD10064</name>
</gene>
<dbReference type="EC" id="2.3.2.27" evidence="3"/>
<proteinExistence type="predicted"/>
<dbReference type="PANTHER" id="PTHR14140:SF45">
    <property type="entry name" value="RING-TYPE E3 UBIQUITIN TRANSFERASE"/>
    <property type="match status" value="1"/>
</dbReference>
<reference evidence="16 17" key="1">
    <citation type="submission" date="2020-04" db="EMBL/GenBank/DDBJ databases">
        <authorList>
            <person name="Alioto T."/>
            <person name="Alioto T."/>
            <person name="Gomez Garrido J."/>
        </authorList>
    </citation>
    <scope>NUCLEOTIDE SEQUENCE [LARGE SCALE GENOMIC DNA]</scope>
</reference>
<dbReference type="InterPro" id="IPR015947">
    <property type="entry name" value="PUA-like_sf"/>
</dbReference>
<dbReference type="Gene3D" id="3.30.40.10">
    <property type="entry name" value="Zinc/RING finger domain, C3HC4 (zinc finger)"/>
    <property type="match status" value="1"/>
</dbReference>
<keyword evidence="5" id="KW-0479">Metal-binding</keyword>
<dbReference type="InterPro" id="IPR027370">
    <property type="entry name" value="Znf-RING_euk"/>
</dbReference>